<feature type="region of interest" description="Disordered" evidence="7">
    <location>
        <begin position="91"/>
        <end position="114"/>
    </location>
</feature>
<sequence length="807" mass="87703">MLIEQKKRGPKKGANTNSGKVTKPRRKSVTMTPRIAVECEEDGDSTDDEEVEEYDIDESNPLGEDEGLFDMMDSTFEMGQQAEDDGVFPFGLPSPVESPTETPDLANPNPAPNLLSSPLTPLLLGSSVPLLQELADTAPTLAEAGPSALGDSSIITPSILKDSYMSSADMYFGDAMGSNFGGIDLNSLNFGGNDMGSFASTPPTQSQQLPMAALAATSYDAAEVKPQPQPFAPTASTAFFSTPFLFGPIGLTIPELPNLLPDFYLHLISLFFTYFHPTLPLIHERTFFENLVPVNNHHPMLLNAMYAIGCLYSRHPQLYQAPFGSPQKASEYFATRAVNVVPLGQMSSGKKSSQSVESLSTCVATLLLAVGDFGARKQGRTWTHAASGCRVAQKFDLAYDKTTDDFFSLFNGTKRQEVYGTPEERKRAWWGALLVDSFSNLSTGLPMLISESDYANTMLHSDASVSRDSSNLTMEYSRILSSDAGSQSHEQSHDTWQPFFSTATSNSIFGSAPISFGSDVQHMLTPMSDAAHLVQASFLLRRVVRFCSSRDFSSGAARNPCFAAFLPPPTSVVQMHLALVAWYERLPAALQLIGNLEKVFCGDAQNDATTPNERLSAPAVTVNLMFLMALAVLHQRDTCSASSQQERIIHQLKTYPLSTSTTSNPNLLTSLDVILGVYRAQCHILRRVYRGQTPSAATTAPPPELVASPMIPCFLAPAAVVLLEHPTYAAMLLRDSHSRRDSMSYNSGYATNDGKDVAATVEPLESLLLPALDNVAQVWATSSSYSANLRGLVEVVKGRWRKTKVQL</sequence>
<evidence type="ECO:0000313" key="10">
    <source>
        <dbReference type="Proteomes" id="UP001212841"/>
    </source>
</evidence>
<dbReference type="EMBL" id="JADGJD010000080">
    <property type="protein sequence ID" value="KAJ3055409.1"/>
    <property type="molecule type" value="Genomic_DNA"/>
</dbReference>
<evidence type="ECO:0000256" key="3">
    <source>
        <dbReference type="ARBA" id="ARBA00023015"/>
    </source>
</evidence>
<gene>
    <name evidence="9" type="ORF">HK097_010610</name>
</gene>
<dbReference type="InterPro" id="IPR007219">
    <property type="entry name" value="XnlR_reg_dom"/>
</dbReference>
<evidence type="ECO:0000256" key="2">
    <source>
        <dbReference type="ARBA" id="ARBA00022833"/>
    </source>
</evidence>
<dbReference type="AlphaFoldDB" id="A0AAD5SK91"/>
<keyword evidence="4" id="KW-0238">DNA-binding</keyword>
<evidence type="ECO:0000256" key="1">
    <source>
        <dbReference type="ARBA" id="ARBA00022723"/>
    </source>
</evidence>
<dbReference type="InterPro" id="IPR051615">
    <property type="entry name" value="Transcr_Regulatory_Elem"/>
</dbReference>
<feature type="compositionally biased region" description="Acidic residues" evidence="7">
    <location>
        <begin position="38"/>
        <end position="65"/>
    </location>
</feature>
<evidence type="ECO:0000256" key="4">
    <source>
        <dbReference type="ARBA" id="ARBA00023125"/>
    </source>
</evidence>
<keyword evidence="10" id="KW-1185">Reference proteome</keyword>
<accession>A0AAD5SK91</accession>
<dbReference type="GO" id="GO:0006351">
    <property type="term" value="P:DNA-templated transcription"/>
    <property type="evidence" value="ECO:0007669"/>
    <property type="project" value="InterPro"/>
</dbReference>
<keyword evidence="3" id="KW-0805">Transcription regulation</keyword>
<dbReference type="Pfam" id="PF04082">
    <property type="entry name" value="Fungal_trans"/>
    <property type="match status" value="1"/>
</dbReference>
<feature type="region of interest" description="Disordered" evidence="7">
    <location>
        <begin position="1"/>
        <end position="65"/>
    </location>
</feature>
<name>A0AAD5SK91_9FUNG</name>
<protein>
    <recommendedName>
        <fullName evidence="8">Xylanolytic transcriptional activator regulatory domain-containing protein</fullName>
    </recommendedName>
</protein>
<dbReference type="PANTHER" id="PTHR31313">
    <property type="entry name" value="TY1 ENHANCER ACTIVATOR"/>
    <property type="match status" value="1"/>
</dbReference>
<evidence type="ECO:0000313" key="9">
    <source>
        <dbReference type="EMBL" id="KAJ3055409.1"/>
    </source>
</evidence>
<evidence type="ECO:0000256" key="7">
    <source>
        <dbReference type="SAM" id="MobiDB-lite"/>
    </source>
</evidence>
<keyword evidence="2" id="KW-0862">Zinc</keyword>
<dbReference type="Proteomes" id="UP001212841">
    <property type="component" value="Unassembled WGS sequence"/>
</dbReference>
<proteinExistence type="predicted"/>
<reference evidence="9" key="1">
    <citation type="submission" date="2020-05" db="EMBL/GenBank/DDBJ databases">
        <title>Phylogenomic resolution of chytrid fungi.</title>
        <authorList>
            <person name="Stajich J.E."/>
            <person name="Amses K."/>
            <person name="Simmons R."/>
            <person name="Seto K."/>
            <person name="Myers J."/>
            <person name="Bonds A."/>
            <person name="Quandt C.A."/>
            <person name="Barry K."/>
            <person name="Liu P."/>
            <person name="Grigoriev I."/>
            <person name="Longcore J.E."/>
            <person name="James T.Y."/>
        </authorList>
    </citation>
    <scope>NUCLEOTIDE SEQUENCE</scope>
    <source>
        <strain evidence="9">JEL0318</strain>
    </source>
</reference>
<feature type="domain" description="Xylanolytic transcriptional activator regulatory" evidence="8">
    <location>
        <begin position="268"/>
        <end position="463"/>
    </location>
</feature>
<comment type="caution">
    <text evidence="9">The sequence shown here is derived from an EMBL/GenBank/DDBJ whole genome shotgun (WGS) entry which is preliminary data.</text>
</comment>
<dbReference type="GO" id="GO:0003677">
    <property type="term" value="F:DNA binding"/>
    <property type="evidence" value="ECO:0007669"/>
    <property type="project" value="UniProtKB-KW"/>
</dbReference>
<organism evidence="9 10">
    <name type="scientific">Rhizophlyctis rosea</name>
    <dbReference type="NCBI Taxonomy" id="64517"/>
    <lineage>
        <taxon>Eukaryota</taxon>
        <taxon>Fungi</taxon>
        <taxon>Fungi incertae sedis</taxon>
        <taxon>Chytridiomycota</taxon>
        <taxon>Chytridiomycota incertae sedis</taxon>
        <taxon>Chytridiomycetes</taxon>
        <taxon>Rhizophlyctidales</taxon>
        <taxon>Rhizophlyctidaceae</taxon>
        <taxon>Rhizophlyctis</taxon>
    </lineage>
</organism>
<evidence type="ECO:0000256" key="6">
    <source>
        <dbReference type="ARBA" id="ARBA00023242"/>
    </source>
</evidence>
<dbReference type="PANTHER" id="PTHR31313:SF81">
    <property type="entry name" value="TY1 ENHANCER ACTIVATOR"/>
    <property type="match status" value="1"/>
</dbReference>
<evidence type="ECO:0000259" key="8">
    <source>
        <dbReference type="Pfam" id="PF04082"/>
    </source>
</evidence>
<keyword evidence="5" id="KW-0804">Transcription</keyword>
<dbReference type="CDD" id="cd12148">
    <property type="entry name" value="fungal_TF_MHR"/>
    <property type="match status" value="1"/>
</dbReference>
<keyword evidence="1" id="KW-0479">Metal-binding</keyword>
<evidence type="ECO:0000256" key="5">
    <source>
        <dbReference type="ARBA" id="ARBA00023163"/>
    </source>
</evidence>
<dbReference type="GO" id="GO:0008270">
    <property type="term" value="F:zinc ion binding"/>
    <property type="evidence" value="ECO:0007669"/>
    <property type="project" value="InterPro"/>
</dbReference>
<feature type="compositionally biased region" description="Low complexity" evidence="7">
    <location>
        <begin position="103"/>
        <end position="114"/>
    </location>
</feature>
<keyword evidence="6" id="KW-0539">Nucleus</keyword>